<feature type="domain" description="PAC" evidence="10">
    <location>
        <begin position="148"/>
        <end position="200"/>
    </location>
</feature>
<keyword evidence="3" id="KW-0067">ATP-binding</keyword>
<evidence type="ECO:0000256" key="5">
    <source>
        <dbReference type="ARBA" id="ARBA00023125"/>
    </source>
</evidence>
<dbReference type="NCBIfam" id="TIGR00229">
    <property type="entry name" value="sensory_box"/>
    <property type="match status" value="1"/>
</dbReference>
<dbReference type="InterPro" id="IPR025944">
    <property type="entry name" value="Sigma_54_int_dom_CS"/>
</dbReference>
<dbReference type="Gene3D" id="3.30.70.260">
    <property type="match status" value="1"/>
</dbReference>
<evidence type="ECO:0000313" key="11">
    <source>
        <dbReference type="EMBL" id="SCM81154.1"/>
    </source>
</evidence>
<dbReference type="Gene3D" id="1.10.8.60">
    <property type="match status" value="1"/>
</dbReference>
<dbReference type="PANTHER" id="PTHR32071:SF57">
    <property type="entry name" value="C4-DICARBOXYLATE TRANSPORT TRANSCRIPTIONAL REGULATORY PROTEIN DCTD"/>
    <property type="match status" value="1"/>
</dbReference>
<dbReference type="PROSITE" id="PS00688">
    <property type="entry name" value="SIGMA54_INTERACT_3"/>
    <property type="match status" value="1"/>
</dbReference>
<proteinExistence type="predicted"/>
<dbReference type="Gene3D" id="3.40.50.300">
    <property type="entry name" value="P-loop containing nucleotide triphosphate hydrolases"/>
    <property type="match status" value="1"/>
</dbReference>
<dbReference type="InterPro" id="IPR013767">
    <property type="entry name" value="PAS_fold"/>
</dbReference>
<reference evidence="11" key="1">
    <citation type="submission" date="2016-08" db="EMBL/GenBank/DDBJ databases">
        <authorList>
            <person name="Seilhamer J.J."/>
        </authorList>
    </citation>
    <scope>NUCLEOTIDE SEQUENCE</scope>
    <source>
        <strain evidence="11">86</strain>
    </source>
</reference>
<dbReference type="SUPFAM" id="SSF55785">
    <property type="entry name" value="PYP-like sensor domain (PAS domain)"/>
    <property type="match status" value="1"/>
</dbReference>
<dbReference type="NCBIfam" id="TIGR04381">
    <property type="entry name" value="HTH_TypR"/>
    <property type="match status" value="1"/>
</dbReference>
<dbReference type="Gene3D" id="3.30.450.20">
    <property type="entry name" value="PAS domain"/>
    <property type="match status" value="1"/>
</dbReference>
<dbReference type="CDD" id="cd00130">
    <property type="entry name" value="PAS"/>
    <property type="match status" value="1"/>
</dbReference>
<dbReference type="Pfam" id="PF00158">
    <property type="entry name" value="Sigma54_activat"/>
    <property type="match status" value="1"/>
</dbReference>
<keyword evidence="2" id="KW-0058">Aromatic hydrocarbons catabolism</keyword>
<accession>A0A212LU56</accession>
<dbReference type="InterPro" id="IPR030828">
    <property type="entry name" value="HTH_TyrR"/>
</dbReference>
<dbReference type="InterPro" id="IPR027417">
    <property type="entry name" value="P-loop_NTPase"/>
</dbReference>
<gene>
    <name evidence="11" type="ORF">KL86SPO_31333</name>
</gene>
<dbReference type="GO" id="GO:0006355">
    <property type="term" value="P:regulation of DNA-templated transcription"/>
    <property type="evidence" value="ECO:0007669"/>
    <property type="project" value="InterPro"/>
</dbReference>
<dbReference type="AlphaFoldDB" id="A0A212LU56"/>
<evidence type="ECO:0000256" key="1">
    <source>
        <dbReference type="ARBA" id="ARBA00022741"/>
    </source>
</evidence>
<evidence type="ECO:0000256" key="4">
    <source>
        <dbReference type="ARBA" id="ARBA00023015"/>
    </source>
</evidence>
<evidence type="ECO:0000259" key="10">
    <source>
        <dbReference type="PROSITE" id="PS50113"/>
    </source>
</evidence>
<dbReference type="SUPFAM" id="SSF52540">
    <property type="entry name" value="P-loop containing nucleoside triphosphate hydrolases"/>
    <property type="match status" value="1"/>
</dbReference>
<keyword evidence="4" id="KW-0805">Transcription regulation</keyword>
<dbReference type="Pfam" id="PF18024">
    <property type="entry name" value="HTH_50"/>
    <property type="match status" value="1"/>
</dbReference>
<dbReference type="PROSITE" id="PS50112">
    <property type="entry name" value="PAS"/>
    <property type="match status" value="1"/>
</dbReference>
<dbReference type="InterPro" id="IPR025662">
    <property type="entry name" value="Sigma_54_int_dom_ATP-bd_1"/>
</dbReference>
<evidence type="ECO:0000259" key="8">
    <source>
        <dbReference type="PROSITE" id="PS50045"/>
    </source>
</evidence>
<dbReference type="InterPro" id="IPR003593">
    <property type="entry name" value="AAA+_ATPase"/>
</dbReference>
<dbReference type="SMART" id="SM00091">
    <property type="entry name" value="PAS"/>
    <property type="match status" value="1"/>
</dbReference>
<dbReference type="Gene3D" id="1.10.10.60">
    <property type="entry name" value="Homeodomain-like"/>
    <property type="match status" value="1"/>
</dbReference>
<dbReference type="InterPro" id="IPR035965">
    <property type="entry name" value="PAS-like_dom_sf"/>
</dbReference>
<dbReference type="GO" id="GO:0003677">
    <property type="term" value="F:DNA binding"/>
    <property type="evidence" value="ECO:0007669"/>
    <property type="project" value="UniProtKB-KW"/>
</dbReference>
<name>A0A212LU56_9FIRM</name>
<evidence type="ECO:0000256" key="3">
    <source>
        <dbReference type="ARBA" id="ARBA00022840"/>
    </source>
</evidence>
<feature type="domain" description="Sigma-54 factor interaction" evidence="8">
    <location>
        <begin position="210"/>
        <end position="440"/>
    </location>
</feature>
<evidence type="ECO:0000256" key="6">
    <source>
        <dbReference type="ARBA" id="ARBA00023163"/>
    </source>
</evidence>
<dbReference type="SUPFAM" id="SSF46689">
    <property type="entry name" value="Homeodomain-like"/>
    <property type="match status" value="1"/>
</dbReference>
<dbReference type="SMART" id="SM00382">
    <property type="entry name" value="AAA"/>
    <property type="match status" value="1"/>
</dbReference>
<dbReference type="InterPro" id="IPR000014">
    <property type="entry name" value="PAS"/>
</dbReference>
<dbReference type="FunFam" id="3.40.50.300:FF:000006">
    <property type="entry name" value="DNA-binding transcriptional regulator NtrC"/>
    <property type="match status" value="1"/>
</dbReference>
<organism evidence="11">
    <name type="scientific">uncultured Sporomusa sp</name>
    <dbReference type="NCBI Taxonomy" id="307249"/>
    <lineage>
        <taxon>Bacteria</taxon>
        <taxon>Bacillati</taxon>
        <taxon>Bacillota</taxon>
        <taxon>Negativicutes</taxon>
        <taxon>Selenomonadales</taxon>
        <taxon>Sporomusaceae</taxon>
        <taxon>Sporomusa</taxon>
        <taxon>environmental samples</taxon>
    </lineage>
</organism>
<evidence type="ECO:0000259" key="9">
    <source>
        <dbReference type="PROSITE" id="PS50112"/>
    </source>
</evidence>
<dbReference type="Pfam" id="PF25601">
    <property type="entry name" value="AAA_lid_14"/>
    <property type="match status" value="1"/>
</dbReference>
<evidence type="ECO:0000256" key="7">
    <source>
        <dbReference type="ARBA" id="ARBA00029500"/>
    </source>
</evidence>
<dbReference type="InterPro" id="IPR025943">
    <property type="entry name" value="Sigma_54_int_dom_ATP-bd_2"/>
</dbReference>
<dbReference type="PROSITE" id="PS50113">
    <property type="entry name" value="PAC"/>
    <property type="match status" value="1"/>
</dbReference>
<dbReference type="CDD" id="cd00009">
    <property type="entry name" value="AAA"/>
    <property type="match status" value="1"/>
</dbReference>
<evidence type="ECO:0000256" key="2">
    <source>
        <dbReference type="ARBA" id="ARBA00022797"/>
    </source>
</evidence>
<dbReference type="RefSeq" id="WP_288184256.1">
    <property type="nucleotide sequence ID" value="NZ_LT608335.1"/>
</dbReference>
<dbReference type="PROSITE" id="PS00676">
    <property type="entry name" value="SIGMA54_INTERACT_2"/>
    <property type="match status" value="1"/>
</dbReference>
<keyword evidence="1" id="KW-0547">Nucleotide-binding</keyword>
<dbReference type="InterPro" id="IPR000700">
    <property type="entry name" value="PAS-assoc_C"/>
</dbReference>
<dbReference type="PROSITE" id="PS50045">
    <property type="entry name" value="SIGMA54_INTERACT_4"/>
    <property type="match status" value="1"/>
</dbReference>
<feature type="domain" description="PAS" evidence="9">
    <location>
        <begin position="81"/>
        <end position="157"/>
    </location>
</feature>
<protein>
    <recommendedName>
        <fullName evidence="7">HTH-type transcriptional regulatory protein TyrR</fullName>
    </recommendedName>
</protein>
<dbReference type="PROSITE" id="PS00675">
    <property type="entry name" value="SIGMA54_INTERACT_1"/>
    <property type="match status" value="1"/>
</dbReference>
<dbReference type="Pfam" id="PF00989">
    <property type="entry name" value="PAS"/>
    <property type="match status" value="1"/>
</dbReference>
<sequence>MLQYIIQIDFVNSPGLGYEIFRITEKNNVDKIAMEVIPEQGMIIQFQCAKEEQAQSLVADLAELENITAVTFRTQMPYQEKEIELRTILNSVSEGVLAINKKGIVSHINEVACTILGCKLEEAIGLPVEELVGESPPILETLHFGDAHRLKERKIKRNGRTVQFLSSNIPIRNDRGRIIGAVSTIQDFRQVEKVILQANKSSRLITFDDIIYQSQQMARLIASARTVSRISSTILLRGESGTGKELFANAIHTEGSRRNSPFIPINCAALTESLLESELFGYEEGAFTGAVKGGKKGLFEQANGGTLFLDEIGDISPRLQVRLLRVLQEGTVRRVGGDKDIRVDVRVIAATHRNLEEMIQSGNFRDDLYYRLNVIPLTIPPLRERKADIPLLSQHLIRKICAKINKPEAHLAQKSLELLVAQDWPGNVRQLENTLERVINLIDNAEIRPEHLAAWTDITEAVTLRSTGPISKNHQTLQVEIPIAGDWPPLKEIVASVEKEVITRVLKKHPSSRLAGQVLGVSNTTILNKIKEYKI</sequence>
<keyword evidence="6" id="KW-0804">Transcription</keyword>
<dbReference type="PANTHER" id="PTHR32071">
    <property type="entry name" value="TRANSCRIPTIONAL REGULATORY PROTEIN"/>
    <property type="match status" value="1"/>
</dbReference>
<dbReference type="InterPro" id="IPR058031">
    <property type="entry name" value="AAA_lid_NorR"/>
</dbReference>
<dbReference type="InterPro" id="IPR002078">
    <property type="entry name" value="Sigma_54_int"/>
</dbReference>
<dbReference type="EMBL" id="FMJE01000003">
    <property type="protein sequence ID" value="SCM81154.1"/>
    <property type="molecule type" value="Genomic_DNA"/>
</dbReference>
<keyword evidence="5" id="KW-0238">DNA-binding</keyword>
<dbReference type="InterPro" id="IPR009057">
    <property type="entry name" value="Homeodomain-like_sf"/>
</dbReference>
<dbReference type="GO" id="GO:0005524">
    <property type="term" value="F:ATP binding"/>
    <property type="evidence" value="ECO:0007669"/>
    <property type="project" value="UniProtKB-KW"/>
</dbReference>